<feature type="non-terminal residue" evidence="1">
    <location>
        <position position="1"/>
    </location>
</feature>
<name>A0ACB8QDK9_9AGAM</name>
<organism evidence="1 2">
    <name type="scientific">Vararia minispora EC-137</name>
    <dbReference type="NCBI Taxonomy" id="1314806"/>
    <lineage>
        <taxon>Eukaryota</taxon>
        <taxon>Fungi</taxon>
        <taxon>Dikarya</taxon>
        <taxon>Basidiomycota</taxon>
        <taxon>Agaricomycotina</taxon>
        <taxon>Agaricomycetes</taxon>
        <taxon>Russulales</taxon>
        <taxon>Lachnocladiaceae</taxon>
        <taxon>Vararia</taxon>
    </lineage>
</organism>
<reference evidence="1" key="1">
    <citation type="submission" date="2021-02" db="EMBL/GenBank/DDBJ databases">
        <authorList>
            <consortium name="DOE Joint Genome Institute"/>
            <person name="Ahrendt S."/>
            <person name="Looney B.P."/>
            <person name="Miyauchi S."/>
            <person name="Morin E."/>
            <person name="Drula E."/>
            <person name="Courty P.E."/>
            <person name="Chicoki N."/>
            <person name="Fauchery L."/>
            <person name="Kohler A."/>
            <person name="Kuo A."/>
            <person name="Labutti K."/>
            <person name="Pangilinan J."/>
            <person name="Lipzen A."/>
            <person name="Riley R."/>
            <person name="Andreopoulos W."/>
            <person name="He G."/>
            <person name="Johnson J."/>
            <person name="Barry K.W."/>
            <person name="Grigoriev I.V."/>
            <person name="Nagy L."/>
            <person name="Hibbett D."/>
            <person name="Henrissat B."/>
            <person name="Matheny P.B."/>
            <person name="Labbe J."/>
            <person name="Martin F."/>
        </authorList>
    </citation>
    <scope>NUCLEOTIDE SEQUENCE</scope>
    <source>
        <strain evidence="1">EC-137</strain>
    </source>
</reference>
<reference evidence="1" key="2">
    <citation type="journal article" date="2022" name="New Phytol.">
        <title>Evolutionary transition to the ectomycorrhizal habit in the genomes of a hyperdiverse lineage of mushroom-forming fungi.</title>
        <authorList>
            <person name="Looney B."/>
            <person name="Miyauchi S."/>
            <person name="Morin E."/>
            <person name="Drula E."/>
            <person name="Courty P.E."/>
            <person name="Kohler A."/>
            <person name="Kuo A."/>
            <person name="LaButti K."/>
            <person name="Pangilinan J."/>
            <person name="Lipzen A."/>
            <person name="Riley R."/>
            <person name="Andreopoulos W."/>
            <person name="He G."/>
            <person name="Johnson J."/>
            <person name="Nolan M."/>
            <person name="Tritt A."/>
            <person name="Barry K.W."/>
            <person name="Grigoriev I.V."/>
            <person name="Nagy L.G."/>
            <person name="Hibbett D."/>
            <person name="Henrissat B."/>
            <person name="Matheny P.B."/>
            <person name="Labbe J."/>
            <person name="Martin F.M."/>
        </authorList>
    </citation>
    <scope>NUCLEOTIDE SEQUENCE</scope>
    <source>
        <strain evidence="1">EC-137</strain>
    </source>
</reference>
<comment type="caution">
    <text evidence="1">The sequence shown here is derived from an EMBL/GenBank/DDBJ whole genome shotgun (WGS) entry which is preliminary data.</text>
</comment>
<sequence>RGVVSGSWLLHFVETLSDQTAPGWNPNDLDIYLHEDYLSIMISFLLTEGYIPTDALDRPQTPSLSQQSCISRVLEFTASKGGQAREIDIVCSFAESPFEIILGFWGTHVMNAMTSCELTILYPDLTLARKGYQMVKRKGRAMRTTRRKYAERGYDIHS</sequence>
<dbReference type="EMBL" id="MU273650">
    <property type="protein sequence ID" value="KAI0029893.1"/>
    <property type="molecule type" value="Genomic_DNA"/>
</dbReference>
<feature type="non-terminal residue" evidence="1">
    <location>
        <position position="158"/>
    </location>
</feature>
<gene>
    <name evidence="1" type="ORF">K488DRAFT_6582</name>
</gene>
<keyword evidence="2" id="KW-1185">Reference proteome</keyword>
<evidence type="ECO:0000313" key="2">
    <source>
        <dbReference type="Proteomes" id="UP000814128"/>
    </source>
</evidence>
<evidence type="ECO:0000313" key="1">
    <source>
        <dbReference type="EMBL" id="KAI0029893.1"/>
    </source>
</evidence>
<protein>
    <submittedName>
        <fullName evidence="1">Uncharacterized protein</fullName>
    </submittedName>
</protein>
<proteinExistence type="predicted"/>
<dbReference type="Proteomes" id="UP000814128">
    <property type="component" value="Unassembled WGS sequence"/>
</dbReference>
<accession>A0ACB8QDK9</accession>